<evidence type="ECO:0000256" key="6">
    <source>
        <dbReference type="ARBA" id="ARBA00023276"/>
    </source>
</evidence>
<evidence type="ECO:0000256" key="7">
    <source>
        <dbReference type="HAMAP-Rule" id="MF_00589"/>
    </source>
</evidence>
<dbReference type="Pfam" id="PF06514">
    <property type="entry name" value="PsbU"/>
    <property type="match status" value="1"/>
</dbReference>
<keyword evidence="7" id="KW-0813">Transport</keyword>
<keyword evidence="3 7" id="KW-0249">Electron transport</keyword>
<comment type="subunit">
    <text evidence="7">PSII is composed of 1 copy each of membrane proteins PsbA, PsbB, PsbC, PsbD, PsbE, PsbF, PsbH, PsbI, PsbJ, PsbK, PsbL, PsbM, PsbT, PsbX, PsbY, PsbZ, Psb30/Ycf12, peripheral proteins PsbO, CyanoQ (PsbQ), PsbU, PsbV and a large number of cofactors. It forms dimeric complexes.</text>
</comment>
<dbReference type="Proteomes" id="UP000053372">
    <property type="component" value="Unassembled WGS sequence"/>
</dbReference>
<accession>A0A0V7ZMW5</accession>
<dbReference type="GO" id="GO:0042549">
    <property type="term" value="P:photosystem II stabilization"/>
    <property type="evidence" value="ECO:0007669"/>
    <property type="project" value="InterPro"/>
</dbReference>
<sequence length="153" mass="17332">MERGRRIVKLLARVLTVFSLLIGCFGWLGFAPQAHAIDLRSTMFNQSTPTLGVQIARLRNRADAKLPDVYGDKIDLNNTNVRAFQQYPGFYPTLARKVILNAPYENVEDVLDISGLSNRQKQLLQSHLDDFTVTKSEAIFNEGADRFNNGIYR</sequence>
<comment type="subcellular location">
    <subcellularLocation>
        <location evidence="7">Cellular thylakoid membrane</location>
        <topology evidence="7">Peripheral membrane protein</topology>
        <orientation evidence="7">Lumenal side</orientation>
    </subcellularLocation>
    <subcellularLocation>
        <location evidence="1">Membrane</location>
        <topology evidence="1">Peripheral membrane protein</topology>
    </subcellularLocation>
</comment>
<dbReference type="GO" id="GO:0019898">
    <property type="term" value="C:extrinsic component of membrane"/>
    <property type="evidence" value="ECO:0007669"/>
    <property type="project" value="InterPro"/>
</dbReference>
<dbReference type="Gene3D" id="1.10.150.320">
    <property type="entry name" value="Photosystem II 12 kDa extrinsic protein"/>
    <property type="match status" value="1"/>
</dbReference>
<evidence type="ECO:0000313" key="8">
    <source>
        <dbReference type="EMBL" id="KST65865.1"/>
    </source>
</evidence>
<evidence type="ECO:0000256" key="3">
    <source>
        <dbReference type="ARBA" id="ARBA00022982"/>
    </source>
</evidence>
<dbReference type="AlphaFoldDB" id="A0A0V7ZMW5"/>
<comment type="function">
    <text evidence="7">One of the extrinsic, lumenal subunits of photosystem II (PSII). PSII is a light-driven water plastoquinone oxidoreductase, using light energy to abstract electrons from H(2)O, generating a proton gradient subsequently used for ATP formation. The extrinsic proteins stabilize the structure of photosystem II oxygen-evolving complex (OEC), the ion environment of oxygen evolution and protect the OEC against heat-induced inactivation.</text>
</comment>
<gene>
    <name evidence="7" type="primary">psbU</name>
    <name evidence="8" type="ORF">BC008_23085</name>
</gene>
<dbReference type="GO" id="GO:0009654">
    <property type="term" value="C:photosystem II oxygen evolving complex"/>
    <property type="evidence" value="ECO:0007669"/>
    <property type="project" value="InterPro"/>
</dbReference>
<evidence type="ECO:0000256" key="2">
    <source>
        <dbReference type="ARBA" id="ARBA00010827"/>
    </source>
</evidence>
<evidence type="ECO:0000256" key="1">
    <source>
        <dbReference type="ARBA" id="ARBA00004170"/>
    </source>
</evidence>
<comment type="similarity">
    <text evidence="2 7">Belongs to the PsbU family.</text>
</comment>
<dbReference type="InterPro" id="IPR010527">
    <property type="entry name" value="PSII_PsbU"/>
</dbReference>
<dbReference type="HAMAP" id="MF_00589">
    <property type="entry name" value="PSII_PsbU"/>
    <property type="match status" value="1"/>
</dbReference>
<evidence type="ECO:0000256" key="5">
    <source>
        <dbReference type="ARBA" id="ARBA00023136"/>
    </source>
</evidence>
<dbReference type="GO" id="GO:0015979">
    <property type="term" value="P:photosynthesis"/>
    <property type="evidence" value="ECO:0007669"/>
    <property type="project" value="UniProtKB-UniRule"/>
</dbReference>
<name>A0A0V7ZMW5_9CYAN</name>
<keyword evidence="7" id="KW-0602">Photosynthesis</keyword>
<keyword evidence="5 7" id="KW-0472">Membrane</keyword>
<reference evidence="8 9" key="1">
    <citation type="journal article" date="2015" name="Genome Announc.">
        <title>Draft Genome of the Euendolithic (true boring) Cyanobacterium Mastigocoleus testarum strain BC008.</title>
        <authorList>
            <person name="Guida B.S."/>
            <person name="Garcia-Pichel F."/>
        </authorList>
    </citation>
    <scope>NUCLEOTIDE SEQUENCE [LARGE SCALE GENOMIC DNA]</scope>
    <source>
        <strain evidence="8 9">BC008</strain>
    </source>
</reference>
<keyword evidence="4 7" id="KW-0793">Thylakoid</keyword>
<evidence type="ECO:0000313" key="9">
    <source>
        <dbReference type="Proteomes" id="UP000053372"/>
    </source>
</evidence>
<dbReference type="SUPFAM" id="SSF81585">
    <property type="entry name" value="PsbU/PolX domain-like"/>
    <property type="match status" value="1"/>
</dbReference>
<dbReference type="GO" id="GO:0031676">
    <property type="term" value="C:plasma membrane-derived thylakoid membrane"/>
    <property type="evidence" value="ECO:0007669"/>
    <property type="project" value="UniProtKB-SubCell"/>
</dbReference>
<keyword evidence="6 7" id="KW-0604">Photosystem II</keyword>
<protein>
    <recommendedName>
        <fullName evidence="7">Photosystem II extrinsic protein U</fullName>
        <shortName evidence="7">PSII-U</shortName>
        <shortName evidence="7">PsbU</shortName>
    </recommendedName>
    <alternativeName>
        <fullName evidence="7">Photosystem II 12 kDa extrinsic protein</fullName>
        <shortName evidence="7">PS II complex 12 kDa extrinsic protein</shortName>
    </alternativeName>
</protein>
<proteinExistence type="inferred from homology"/>
<organism evidence="8 9">
    <name type="scientific">Mastigocoleus testarum BC008</name>
    <dbReference type="NCBI Taxonomy" id="371196"/>
    <lineage>
        <taxon>Bacteria</taxon>
        <taxon>Bacillati</taxon>
        <taxon>Cyanobacteriota</taxon>
        <taxon>Cyanophyceae</taxon>
        <taxon>Nostocales</taxon>
        <taxon>Hapalosiphonaceae</taxon>
        <taxon>Mastigocoleus</taxon>
    </lineage>
</organism>
<comment type="caution">
    <text evidence="8">The sequence shown here is derived from an EMBL/GenBank/DDBJ whole genome shotgun (WGS) entry which is preliminary data.</text>
</comment>
<dbReference type="NCBIfam" id="NF002708">
    <property type="entry name" value="PRK02515.1"/>
    <property type="match status" value="1"/>
</dbReference>
<dbReference type="EMBL" id="LMTZ01000103">
    <property type="protein sequence ID" value="KST65865.1"/>
    <property type="molecule type" value="Genomic_DNA"/>
</dbReference>
<dbReference type="PROSITE" id="PS51257">
    <property type="entry name" value="PROKAR_LIPOPROTEIN"/>
    <property type="match status" value="1"/>
</dbReference>
<keyword evidence="9" id="KW-1185">Reference proteome</keyword>
<evidence type="ECO:0000256" key="4">
    <source>
        <dbReference type="ARBA" id="ARBA00023078"/>
    </source>
</evidence>
<dbReference type="OrthoDB" id="463369at2"/>